<accession>A0A1Q2CZS6</accession>
<dbReference type="PANTHER" id="PTHR10314">
    <property type="entry name" value="CYSTATHIONINE BETA-SYNTHASE"/>
    <property type="match status" value="1"/>
</dbReference>
<gene>
    <name evidence="4" type="ORF">BW733_12390</name>
</gene>
<protein>
    <recommendedName>
        <fullName evidence="3">Tryptophan synthase beta chain-like PALP domain-containing protein</fullName>
    </recommendedName>
</protein>
<dbReference type="InterPro" id="IPR001926">
    <property type="entry name" value="TrpB-like_PALP"/>
</dbReference>
<dbReference type="GO" id="GO:1901605">
    <property type="term" value="P:alpha-amino acid metabolic process"/>
    <property type="evidence" value="ECO:0007669"/>
    <property type="project" value="UniProtKB-ARBA"/>
</dbReference>
<organism evidence="4 5">
    <name type="scientific">Tessaracoccus flavescens</name>
    <dbReference type="NCBI Taxonomy" id="399497"/>
    <lineage>
        <taxon>Bacteria</taxon>
        <taxon>Bacillati</taxon>
        <taxon>Actinomycetota</taxon>
        <taxon>Actinomycetes</taxon>
        <taxon>Propionibacteriales</taxon>
        <taxon>Propionibacteriaceae</taxon>
        <taxon>Tessaracoccus</taxon>
    </lineage>
</organism>
<dbReference type="Pfam" id="PF00291">
    <property type="entry name" value="PALP"/>
    <property type="match status" value="1"/>
</dbReference>
<dbReference type="InterPro" id="IPR036052">
    <property type="entry name" value="TrpB-like_PALP_sf"/>
</dbReference>
<evidence type="ECO:0000313" key="4">
    <source>
        <dbReference type="EMBL" id="AQP51491.1"/>
    </source>
</evidence>
<keyword evidence="2" id="KW-0663">Pyridoxal phosphate</keyword>
<keyword evidence="5" id="KW-1185">Reference proteome</keyword>
<evidence type="ECO:0000256" key="2">
    <source>
        <dbReference type="ARBA" id="ARBA00022898"/>
    </source>
</evidence>
<dbReference type="RefSeq" id="WP_077350842.1">
    <property type="nucleotide sequence ID" value="NZ_CP019607.1"/>
</dbReference>
<dbReference type="SUPFAM" id="SSF53686">
    <property type="entry name" value="Tryptophan synthase beta subunit-like PLP-dependent enzymes"/>
    <property type="match status" value="1"/>
</dbReference>
<proteinExistence type="predicted"/>
<feature type="domain" description="Tryptophan synthase beta chain-like PALP" evidence="3">
    <location>
        <begin position="13"/>
        <end position="298"/>
    </location>
</feature>
<reference evidence="4 5" key="1">
    <citation type="journal article" date="2008" name="Int. J. Syst. Evol. Microbiol.">
        <title>Tessaracoccus flavescens sp. nov., isolated from marine sediment.</title>
        <authorList>
            <person name="Lee D.W."/>
            <person name="Lee S.D."/>
        </authorList>
    </citation>
    <scope>NUCLEOTIDE SEQUENCE [LARGE SCALE GENOMIC DNA]</scope>
    <source>
        <strain evidence="4 5">SST-39T</strain>
    </source>
</reference>
<evidence type="ECO:0000313" key="5">
    <source>
        <dbReference type="Proteomes" id="UP000188235"/>
    </source>
</evidence>
<dbReference type="EMBL" id="CP019607">
    <property type="protein sequence ID" value="AQP51491.1"/>
    <property type="molecule type" value="Genomic_DNA"/>
</dbReference>
<evidence type="ECO:0000256" key="1">
    <source>
        <dbReference type="ARBA" id="ARBA00001933"/>
    </source>
</evidence>
<dbReference type="AlphaFoldDB" id="A0A1Q2CZS6"/>
<dbReference type="CDD" id="cd01561">
    <property type="entry name" value="CBS_like"/>
    <property type="match status" value="1"/>
</dbReference>
<dbReference type="InterPro" id="IPR050214">
    <property type="entry name" value="Cys_Synth/Cystath_Beta-Synth"/>
</dbReference>
<evidence type="ECO:0000259" key="3">
    <source>
        <dbReference type="Pfam" id="PF00291"/>
    </source>
</evidence>
<dbReference type="Proteomes" id="UP000188235">
    <property type="component" value="Chromosome"/>
</dbReference>
<dbReference type="STRING" id="399497.BW733_12390"/>
<dbReference type="Gene3D" id="3.40.50.1100">
    <property type="match status" value="2"/>
</dbReference>
<comment type="cofactor">
    <cofactor evidence="1">
        <name>pyridoxal 5'-phosphate</name>
        <dbReference type="ChEBI" id="CHEBI:597326"/>
    </cofactor>
</comment>
<dbReference type="KEGG" id="tfa:BW733_12390"/>
<sequence>MAEPRSAGGSAHLGYLPTPTTRLERLFPGARVELHAKLDLLQLSGSTKERTATFLLKGLVDSGGLEPGGTVIESTSGNLGMALARQCAVDGYSFVAVVDERANVAACRVMEAYGAEIVNVATPEDGNRLRARIERVADLLEERSGAVTMNQYGNEDNPRAHHDSTLPELVDSLGGRAPDHLYVAMSTTGTLLGCQRAIDEHGWATRLVGVDSVGSVLFGGEPGERRLPGLGAGIVPRLSELASPDAVARVDEADMVRGARLLARREGILAGASTGAIVAAIGRDLDRFHNDEVVAMLVHDGGTAYLPTLYNDDWVRGEIDAAERALEVPSRPNPFARHG</sequence>
<name>A0A1Q2CZS6_9ACTN</name>